<keyword evidence="3" id="KW-1185">Reference proteome</keyword>
<accession>K9WTE9</accession>
<dbReference type="AlphaFoldDB" id="K9WTE9"/>
<sequence length="83" mass="8984">MLTSFLTNPGQTSMVISPSTSTETFPGREKVKLLVIGSQASVNSIIYSLHNLGFAEVGEWSSILPAPNPGEVMRILTRHIITN</sequence>
<reference evidence="2 3" key="1">
    <citation type="submission" date="2012-06" db="EMBL/GenBank/DDBJ databases">
        <title>Finished chromosome of genome of Cylindrospermum stagnale PCC 7417.</title>
        <authorList>
            <consortium name="US DOE Joint Genome Institute"/>
            <person name="Gugger M."/>
            <person name="Coursin T."/>
            <person name="Rippka R."/>
            <person name="Tandeau De Marsac N."/>
            <person name="Huntemann M."/>
            <person name="Wei C.-L."/>
            <person name="Han J."/>
            <person name="Detter J.C."/>
            <person name="Han C."/>
            <person name="Tapia R."/>
            <person name="Chen A."/>
            <person name="Kyrpides N."/>
            <person name="Mavromatis K."/>
            <person name="Markowitz V."/>
            <person name="Szeto E."/>
            <person name="Ivanova N."/>
            <person name="Pagani I."/>
            <person name="Pati A."/>
            <person name="Goodwin L."/>
            <person name="Nordberg H.P."/>
            <person name="Cantor M.N."/>
            <person name="Hua S.X."/>
            <person name="Woyke T."/>
            <person name="Kerfeld C.A."/>
        </authorList>
    </citation>
    <scope>NUCLEOTIDE SEQUENCE [LARGE SCALE GENOMIC DNA]</scope>
    <source>
        <strain evidence="2 3">PCC 7417</strain>
    </source>
</reference>
<evidence type="ECO:0000256" key="1">
    <source>
        <dbReference type="SAM" id="MobiDB-lite"/>
    </source>
</evidence>
<gene>
    <name evidence="2" type="ORF">Cylst_1356</name>
</gene>
<dbReference type="OrthoDB" id="516702at2"/>
<evidence type="ECO:0000313" key="2">
    <source>
        <dbReference type="EMBL" id="AFZ23645.1"/>
    </source>
</evidence>
<dbReference type="Proteomes" id="UP000010475">
    <property type="component" value="Chromosome"/>
</dbReference>
<evidence type="ECO:0000313" key="3">
    <source>
        <dbReference type="Proteomes" id="UP000010475"/>
    </source>
</evidence>
<dbReference type="KEGG" id="csg:Cylst_1356"/>
<organism evidence="2 3">
    <name type="scientific">Cylindrospermum stagnale PCC 7417</name>
    <dbReference type="NCBI Taxonomy" id="56107"/>
    <lineage>
        <taxon>Bacteria</taxon>
        <taxon>Bacillati</taxon>
        <taxon>Cyanobacteriota</taxon>
        <taxon>Cyanophyceae</taxon>
        <taxon>Nostocales</taxon>
        <taxon>Nostocaceae</taxon>
        <taxon>Cylindrospermum</taxon>
    </lineage>
</organism>
<protein>
    <submittedName>
        <fullName evidence="2">Uncharacterized protein</fullName>
    </submittedName>
</protein>
<dbReference type="HOGENOM" id="CLU_183721_1_0_3"/>
<dbReference type="STRING" id="56107.Cylst_1356"/>
<name>K9WTE9_9NOST</name>
<feature type="region of interest" description="Disordered" evidence="1">
    <location>
        <begin position="1"/>
        <end position="24"/>
    </location>
</feature>
<dbReference type="EMBL" id="CP003642">
    <property type="protein sequence ID" value="AFZ23645.1"/>
    <property type="molecule type" value="Genomic_DNA"/>
</dbReference>
<dbReference type="RefSeq" id="WP_015206901.1">
    <property type="nucleotide sequence ID" value="NC_019757.1"/>
</dbReference>
<proteinExistence type="predicted"/>
<dbReference type="eggNOG" id="ENOG5033HVE">
    <property type="taxonomic scope" value="Bacteria"/>
</dbReference>